<sequence>MPFVVLKKKKLSPGQEDLMVVPDVWVEETLEDENAFVFLPVADCNTIKTYLEEQRAPFAGWEKHECEVLCRNIPNLISAYNTIEKIQNEKSLDDFVELFDPPIPKKRLKRDEPKKKVAVEKTIVEEDEQKVFPLFRADQENEDPFGDIIPPLEMPLSSNPEELPFEENVATVNTPKSMDKHTLFTSKVGNDPLGTNWTVTSQSRISTEINSDRSKSSNKRAFTVEDDQQSDYDAPIDDDPSSDYNAPSDGYTPSNGDTQSWSSRKKRQPTVSDKPREAKQIAQLYDLMNELKCMMISNQEEIKKNMRESFVQMQATMVSLIKQSMIQYTQPSVSKEPEGTHHQISSDGTNVFKFKKLLKLEDVIRFDNQLTDVGYRKQFYHMINVALKDETNSSTRLRIALFIIFDRKLFNQFSWDGEDRKMALRSYKQITKVLEYSGTTPTHRMSSEKVGQFIQSMNTIQHVKRSQTNQSTAQSSTARSSTAQSSVAPAAITQTAKPKASVTQTSKPKAAVKTTHKIANPTLVKEAVSMLEQHGILCIQTVPVRAVAATESRTGTGKTILVENSGIICKPVTMPIPSEAGKTIQVESATGDAQTMSEANRLRNASANNVMNKSTIITNVIALHNFEKRLYDTNMREQILQWIDKFLGNELDVEKRLLNLFNRLIDITVLRNFDWTKSKGKCPPLSGYTQFIELFVYASNVKKESEPTPSMRQIVTNFFIKQLTDAGSSTQQTNLPGSSTSVSTT</sequence>
<feature type="compositionally biased region" description="Acidic residues" evidence="1">
    <location>
        <begin position="224"/>
        <end position="241"/>
    </location>
</feature>
<organism evidence="2">
    <name type="scientific">Anopheles funestus</name>
    <name type="common">African malaria mosquito</name>
    <dbReference type="NCBI Taxonomy" id="62324"/>
    <lineage>
        <taxon>Eukaryota</taxon>
        <taxon>Metazoa</taxon>
        <taxon>Ecdysozoa</taxon>
        <taxon>Arthropoda</taxon>
        <taxon>Hexapoda</taxon>
        <taxon>Insecta</taxon>
        <taxon>Pterygota</taxon>
        <taxon>Neoptera</taxon>
        <taxon>Endopterygota</taxon>
        <taxon>Diptera</taxon>
        <taxon>Nematocera</taxon>
        <taxon>Culicoidea</taxon>
        <taxon>Culicidae</taxon>
        <taxon>Anophelinae</taxon>
        <taxon>Anopheles</taxon>
    </lineage>
</organism>
<feature type="compositionally biased region" description="Polar residues" evidence="1">
    <location>
        <begin position="251"/>
        <end position="262"/>
    </location>
</feature>
<evidence type="ECO:0000313" key="2">
    <source>
        <dbReference type="EnsemblMetazoa" id="AFUN014433-PA"/>
    </source>
</evidence>
<feature type="region of interest" description="Disordered" evidence="1">
    <location>
        <begin position="204"/>
        <end position="278"/>
    </location>
</feature>
<dbReference type="VEuPathDB" id="VectorBase:AFUN014433"/>
<evidence type="ECO:0008006" key="3">
    <source>
        <dbReference type="Google" id="ProtNLM"/>
    </source>
</evidence>
<dbReference type="STRING" id="62324.A0A182S1U6"/>
<dbReference type="EnsemblMetazoa" id="AFUN014433-RA">
    <property type="protein sequence ID" value="AFUN014433-PA"/>
    <property type="gene ID" value="AFUN014433"/>
</dbReference>
<feature type="region of interest" description="Disordered" evidence="1">
    <location>
        <begin position="465"/>
        <end position="489"/>
    </location>
</feature>
<dbReference type="AlphaFoldDB" id="A0A182S1U6"/>
<name>A0A182S1U6_ANOFN</name>
<proteinExistence type="predicted"/>
<accession>A0A182S1U6</accession>
<feature type="compositionally biased region" description="Low complexity" evidence="1">
    <location>
        <begin position="466"/>
        <end position="488"/>
    </location>
</feature>
<protein>
    <recommendedName>
        <fullName evidence="3">DUF4806 domain-containing protein</fullName>
    </recommendedName>
</protein>
<evidence type="ECO:0000256" key="1">
    <source>
        <dbReference type="SAM" id="MobiDB-lite"/>
    </source>
</evidence>
<reference evidence="2" key="1">
    <citation type="submission" date="2020-05" db="UniProtKB">
        <authorList>
            <consortium name="EnsemblMetazoa"/>
        </authorList>
    </citation>
    <scope>IDENTIFICATION</scope>
    <source>
        <strain evidence="2">FUMOZ</strain>
    </source>
</reference>
<dbReference type="VEuPathDB" id="VectorBase:AFUN2_005582"/>